<evidence type="ECO:0000256" key="9">
    <source>
        <dbReference type="HAMAP-Rule" id="MF_01582"/>
    </source>
</evidence>
<feature type="transmembrane region" description="Helical" evidence="9">
    <location>
        <begin position="181"/>
        <end position="201"/>
    </location>
</feature>
<feature type="transmembrane region" description="Helical" evidence="9">
    <location>
        <begin position="213"/>
        <end position="237"/>
    </location>
</feature>
<comment type="function">
    <text evidence="9">Involved in the import of serine and threonine into the cell, with the concomitant import of sodium (symport system).</text>
</comment>
<feature type="transmembrane region" description="Helical" evidence="9">
    <location>
        <begin position="293"/>
        <end position="315"/>
    </location>
</feature>
<feature type="transmembrane region" description="Helical" evidence="9">
    <location>
        <begin position="12"/>
        <end position="31"/>
    </location>
</feature>
<evidence type="ECO:0000256" key="6">
    <source>
        <dbReference type="ARBA" id="ARBA00022970"/>
    </source>
</evidence>
<keyword evidence="4 9" id="KW-0812">Transmembrane</keyword>
<evidence type="ECO:0000256" key="3">
    <source>
        <dbReference type="ARBA" id="ARBA00022475"/>
    </source>
</evidence>
<organism evidence="10 11">
    <name type="scientific">Wohlfahrtiimonas larvae</name>
    <dbReference type="NCBI Taxonomy" id="1157986"/>
    <lineage>
        <taxon>Bacteria</taxon>
        <taxon>Pseudomonadati</taxon>
        <taxon>Pseudomonadota</taxon>
        <taxon>Gammaproteobacteria</taxon>
        <taxon>Cardiobacteriales</taxon>
        <taxon>Ignatzschineriaceae</taxon>
        <taxon>Wohlfahrtiimonas</taxon>
    </lineage>
</organism>
<evidence type="ECO:0000256" key="8">
    <source>
        <dbReference type="ARBA" id="ARBA00023136"/>
    </source>
</evidence>
<dbReference type="RefSeq" id="WP_077926073.1">
    <property type="nucleotide sequence ID" value="NZ_BAABKE010000001.1"/>
</dbReference>
<feature type="transmembrane region" description="Helical" evidence="9">
    <location>
        <begin position="140"/>
        <end position="160"/>
    </location>
</feature>
<dbReference type="HAMAP" id="MF_01582">
    <property type="entry name" value="Ser_Thr_transp_SstT"/>
    <property type="match status" value="1"/>
</dbReference>
<dbReference type="SUPFAM" id="SSF118215">
    <property type="entry name" value="Proton glutamate symport protein"/>
    <property type="match status" value="1"/>
</dbReference>
<evidence type="ECO:0000256" key="5">
    <source>
        <dbReference type="ARBA" id="ARBA00022847"/>
    </source>
</evidence>
<comment type="subcellular location">
    <subcellularLocation>
        <location evidence="9">Cell membrane</location>
        <topology evidence="9">Multi-pass membrane protein</topology>
    </subcellularLocation>
    <subcellularLocation>
        <location evidence="1">Membrane</location>
        <topology evidence="1">Multi-pass membrane protein</topology>
    </subcellularLocation>
</comment>
<accession>A0ABP9MES6</accession>
<evidence type="ECO:0000256" key="1">
    <source>
        <dbReference type="ARBA" id="ARBA00004141"/>
    </source>
</evidence>
<name>A0ABP9MES6_9GAMM</name>
<dbReference type="PRINTS" id="PR00173">
    <property type="entry name" value="EDTRNSPORT"/>
</dbReference>
<keyword evidence="3 9" id="KW-1003">Cell membrane</keyword>
<dbReference type="Gene3D" id="1.10.3860.10">
    <property type="entry name" value="Sodium:dicarboxylate symporter"/>
    <property type="match status" value="1"/>
</dbReference>
<dbReference type="InterPro" id="IPR036458">
    <property type="entry name" value="Na:dicarbo_symporter_sf"/>
</dbReference>
<evidence type="ECO:0000313" key="10">
    <source>
        <dbReference type="EMBL" id="GAA5093391.1"/>
    </source>
</evidence>
<evidence type="ECO:0000256" key="2">
    <source>
        <dbReference type="ARBA" id="ARBA00022448"/>
    </source>
</evidence>
<comment type="caution">
    <text evidence="10">The sequence shown here is derived from an EMBL/GenBank/DDBJ whole genome shotgun (WGS) entry which is preliminary data.</text>
</comment>
<feature type="transmembrane region" description="Helical" evidence="9">
    <location>
        <begin position="82"/>
        <end position="103"/>
    </location>
</feature>
<evidence type="ECO:0000256" key="4">
    <source>
        <dbReference type="ARBA" id="ARBA00022692"/>
    </source>
</evidence>
<reference evidence="11" key="1">
    <citation type="journal article" date="2019" name="Int. J. Syst. Evol. Microbiol.">
        <title>The Global Catalogue of Microorganisms (GCM) 10K type strain sequencing project: providing services to taxonomists for standard genome sequencing and annotation.</title>
        <authorList>
            <consortium name="The Broad Institute Genomics Platform"/>
            <consortium name="The Broad Institute Genome Sequencing Center for Infectious Disease"/>
            <person name="Wu L."/>
            <person name="Ma J."/>
        </authorList>
    </citation>
    <scope>NUCLEOTIDE SEQUENCE [LARGE SCALE GENOMIC DNA]</scope>
    <source>
        <strain evidence="11">JCM 18424</strain>
    </source>
</reference>
<keyword evidence="5 9" id="KW-0769">Symport</keyword>
<dbReference type="EMBL" id="BAABKE010000001">
    <property type="protein sequence ID" value="GAA5093391.1"/>
    <property type="molecule type" value="Genomic_DNA"/>
</dbReference>
<evidence type="ECO:0000256" key="7">
    <source>
        <dbReference type="ARBA" id="ARBA00022989"/>
    </source>
</evidence>
<keyword evidence="6 9" id="KW-0029">Amino-acid transport</keyword>
<comment type="similarity">
    <text evidence="9">Belongs to the dicarboxylate/amino acid:cation symporter (DAACS) (TC 2.A.23) family.</text>
</comment>
<protein>
    <recommendedName>
        <fullName evidence="9">Serine/threonine transporter SstT</fullName>
    </recommendedName>
    <alternativeName>
        <fullName evidence="9">Na(+)/serine-threonine symporter</fullName>
    </alternativeName>
</protein>
<dbReference type="Proteomes" id="UP001500631">
    <property type="component" value="Unassembled WGS sequence"/>
</dbReference>
<dbReference type="InterPro" id="IPR023025">
    <property type="entry name" value="Ser_Thr_transp_SstT"/>
</dbReference>
<sequence>MRRFFNFINNYSLIQQIFVGLILGIIIGFTSKTASATVAIFGEIFVNGLKAIAPVLVFFLIMAAIAKYKTNTKNRSAIRPILILYMIGTFAAAVVAVIVSYIFPITLTSLPAAVTQASPSNIIDVLHDLVIKMVDNPVNAIVSANYIGLLFWGIVFGFALRQANHTTRKLIEDIAEVVTKAVRFVIKFAPLGILGLVAATISETGAEALVGYIQLVLILLLAMAIVAFIVNPVIVYWKIRSNPYPLVLTCLRESGLTAFFTRSSAANLPINLALCRKLDVDEETYSISMPLGAAINMAGAAVTITIFTLAAVHTLGIKVDFLSTILLSLVATIGACGASGVAGGSLLLIPLACSLFGIDNTIAMQLVAIGFIVGVVQDSVETAINSSTDVLFTVAADRALKRTTDTTQTISDI</sequence>
<keyword evidence="7 9" id="KW-1133">Transmembrane helix</keyword>
<keyword evidence="8 9" id="KW-0472">Membrane</keyword>
<dbReference type="PANTHER" id="PTHR42865:SF8">
    <property type="entry name" value="SERINE_THREONINE TRANSPORTER SSTT"/>
    <property type="match status" value="1"/>
</dbReference>
<dbReference type="InterPro" id="IPR001991">
    <property type="entry name" value="Na-dicarboxylate_symporter"/>
</dbReference>
<proteinExistence type="inferred from homology"/>
<comment type="catalytic activity">
    <reaction evidence="9">
        <text>L-serine(in) + Na(+)(in) = L-serine(out) + Na(+)(out)</text>
        <dbReference type="Rhea" id="RHEA:29575"/>
        <dbReference type="ChEBI" id="CHEBI:29101"/>
        <dbReference type="ChEBI" id="CHEBI:33384"/>
    </reaction>
</comment>
<keyword evidence="11" id="KW-1185">Reference proteome</keyword>
<keyword evidence="2 9" id="KW-0813">Transport</keyword>
<dbReference type="Pfam" id="PF00375">
    <property type="entry name" value="SDF"/>
    <property type="match status" value="1"/>
</dbReference>
<feature type="transmembrane region" description="Helical" evidence="9">
    <location>
        <begin position="321"/>
        <end position="349"/>
    </location>
</feature>
<comment type="catalytic activity">
    <reaction evidence="9">
        <text>L-threonine(in) + Na(+)(in) = L-threonine(out) + Na(+)(out)</text>
        <dbReference type="Rhea" id="RHEA:69999"/>
        <dbReference type="ChEBI" id="CHEBI:29101"/>
        <dbReference type="ChEBI" id="CHEBI:57926"/>
    </reaction>
</comment>
<evidence type="ECO:0000313" key="11">
    <source>
        <dbReference type="Proteomes" id="UP001500631"/>
    </source>
</evidence>
<gene>
    <name evidence="9 10" type="primary">sstT</name>
    <name evidence="10" type="ORF">GCM10023338_00330</name>
</gene>
<dbReference type="PANTHER" id="PTHR42865">
    <property type="entry name" value="PROTON/GLUTAMATE-ASPARTATE SYMPORTER"/>
    <property type="match status" value="1"/>
</dbReference>
<feature type="transmembrane region" description="Helical" evidence="9">
    <location>
        <begin position="356"/>
        <end position="376"/>
    </location>
</feature>
<dbReference type="NCBIfam" id="NF010151">
    <property type="entry name" value="PRK13628.1"/>
    <property type="match status" value="1"/>
</dbReference>